<gene>
    <name evidence="2" type="ORF">HNY73_012406</name>
</gene>
<evidence type="ECO:0000259" key="1">
    <source>
        <dbReference type="Pfam" id="PF20146"/>
    </source>
</evidence>
<keyword evidence="3" id="KW-1185">Reference proteome</keyword>
<dbReference type="EMBL" id="JABXBU010001863">
    <property type="protein sequence ID" value="KAF8782073.1"/>
    <property type="molecule type" value="Genomic_DNA"/>
</dbReference>
<dbReference type="Proteomes" id="UP000807504">
    <property type="component" value="Unassembled WGS sequence"/>
</dbReference>
<evidence type="ECO:0000313" key="2">
    <source>
        <dbReference type="EMBL" id="KAF8782073.1"/>
    </source>
</evidence>
<sequence length="112" mass="12742">MKNSNVVDSSAKLSDGLLSGSFSSFGEYDQCLETVVPHAKKKDEIQFLGQYCMVEMTLPLPPKTRRYRIYDQLEELRNFTGTEVVKFLTTRAHLMYYFPIKMGACIPSGCTK</sequence>
<protein>
    <recommendedName>
        <fullName evidence="1">Nose resistant-to-fluoxetine protein N-terminal domain-containing protein</fullName>
    </recommendedName>
</protein>
<reference evidence="2" key="1">
    <citation type="journal article" date="2020" name="bioRxiv">
        <title>Chromosome-level reference genome of the European wasp spider Argiope bruennichi: a resource for studies on range expansion and evolutionary adaptation.</title>
        <authorList>
            <person name="Sheffer M.M."/>
            <person name="Hoppe A."/>
            <person name="Krehenwinkel H."/>
            <person name="Uhl G."/>
            <person name="Kuss A.W."/>
            <person name="Jensen L."/>
            <person name="Jensen C."/>
            <person name="Gillespie R.G."/>
            <person name="Hoff K.J."/>
            <person name="Prost S."/>
        </authorList>
    </citation>
    <scope>NUCLEOTIDE SEQUENCE</scope>
</reference>
<accession>A0A8T0EUV7</accession>
<dbReference type="InterPro" id="IPR006621">
    <property type="entry name" value="Nose-resist-to-fluoxetine_N"/>
</dbReference>
<name>A0A8T0EUV7_ARGBR</name>
<feature type="domain" description="Nose resistant-to-fluoxetine protein N-terminal" evidence="1">
    <location>
        <begin position="6"/>
        <end position="112"/>
    </location>
</feature>
<organism evidence="2 3">
    <name type="scientific">Argiope bruennichi</name>
    <name type="common">Wasp spider</name>
    <name type="synonym">Aranea bruennichi</name>
    <dbReference type="NCBI Taxonomy" id="94029"/>
    <lineage>
        <taxon>Eukaryota</taxon>
        <taxon>Metazoa</taxon>
        <taxon>Ecdysozoa</taxon>
        <taxon>Arthropoda</taxon>
        <taxon>Chelicerata</taxon>
        <taxon>Arachnida</taxon>
        <taxon>Araneae</taxon>
        <taxon>Araneomorphae</taxon>
        <taxon>Entelegynae</taxon>
        <taxon>Araneoidea</taxon>
        <taxon>Araneidae</taxon>
        <taxon>Argiope</taxon>
    </lineage>
</organism>
<dbReference type="Pfam" id="PF20146">
    <property type="entry name" value="NRF"/>
    <property type="match status" value="1"/>
</dbReference>
<comment type="caution">
    <text evidence="2">The sequence shown here is derived from an EMBL/GenBank/DDBJ whole genome shotgun (WGS) entry which is preliminary data.</text>
</comment>
<evidence type="ECO:0000313" key="3">
    <source>
        <dbReference type="Proteomes" id="UP000807504"/>
    </source>
</evidence>
<dbReference type="AlphaFoldDB" id="A0A8T0EUV7"/>
<proteinExistence type="predicted"/>
<reference evidence="2" key="2">
    <citation type="submission" date="2020-06" db="EMBL/GenBank/DDBJ databases">
        <authorList>
            <person name="Sheffer M."/>
        </authorList>
    </citation>
    <scope>NUCLEOTIDE SEQUENCE</scope>
</reference>